<dbReference type="AlphaFoldDB" id="A0AAV8WII8"/>
<evidence type="ECO:0000313" key="2">
    <source>
        <dbReference type="EMBL" id="KAJ8926076.1"/>
    </source>
</evidence>
<dbReference type="SUPFAM" id="SSF56112">
    <property type="entry name" value="Protein kinase-like (PK-like)"/>
    <property type="match status" value="1"/>
</dbReference>
<dbReference type="Proteomes" id="UP001159042">
    <property type="component" value="Unassembled WGS sequence"/>
</dbReference>
<dbReference type="InterPro" id="IPR011009">
    <property type="entry name" value="Kinase-like_dom_sf"/>
</dbReference>
<comment type="caution">
    <text evidence="2">The sequence shown here is derived from an EMBL/GenBank/DDBJ whole genome shotgun (WGS) entry which is preliminary data.</text>
</comment>
<dbReference type="PANTHER" id="PTHR11012">
    <property type="entry name" value="PROTEIN KINASE-LIKE DOMAIN-CONTAINING"/>
    <property type="match status" value="1"/>
</dbReference>
<name>A0AAV8WII8_9CUCU</name>
<reference evidence="2 3" key="1">
    <citation type="journal article" date="2023" name="Insect Mol. Biol.">
        <title>Genome sequencing provides insights into the evolution of gene families encoding plant cell wall-degrading enzymes in longhorned beetles.</title>
        <authorList>
            <person name="Shin N.R."/>
            <person name="Okamura Y."/>
            <person name="Kirsch R."/>
            <person name="Pauchet Y."/>
        </authorList>
    </citation>
    <scope>NUCLEOTIDE SEQUENCE [LARGE SCALE GENOMIC DNA]</scope>
    <source>
        <strain evidence="2">EAD_L_NR</strain>
    </source>
</reference>
<dbReference type="Gene3D" id="3.90.1200.10">
    <property type="match status" value="1"/>
</dbReference>
<gene>
    <name evidence="2" type="ORF">NQ315_009932</name>
</gene>
<dbReference type="PANTHER" id="PTHR11012:SF30">
    <property type="entry name" value="PROTEIN KINASE-LIKE DOMAIN-CONTAINING"/>
    <property type="match status" value="1"/>
</dbReference>
<evidence type="ECO:0000313" key="3">
    <source>
        <dbReference type="Proteomes" id="UP001159042"/>
    </source>
</evidence>
<dbReference type="SMART" id="SM00587">
    <property type="entry name" value="CHK"/>
    <property type="match status" value="1"/>
</dbReference>
<dbReference type="InterPro" id="IPR015897">
    <property type="entry name" value="CHK_kinase-like"/>
</dbReference>
<dbReference type="InterPro" id="IPR004119">
    <property type="entry name" value="EcKL"/>
</dbReference>
<keyword evidence="3" id="KW-1185">Reference proteome</keyword>
<organism evidence="2 3">
    <name type="scientific">Exocentrus adspersus</name>
    <dbReference type="NCBI Taxonomy" id="1586481"/>
    <lineage>
        <taxon>Eukaryota</taxon>
        <taxon>Metazoa</taxon>
        <taxon>Ecdysozoa</taxon>
        <taxon>Arthropoda</taxon>
        <taxon>Hexapoda</taxon>
        <taxon>Insecta</taxon>
        <taxon>Pterygota</taxon>
        <taxon>Neoptera</taxon>
        <taxon>Endopterygota</taxon>
        <taxon>Coleoptera</taxon>
        <taxon>Polyphaga</taxon>
        <taxon>Cucujiformia</taxon>
        <taxon>Chrysomeloidea</taxon>
        <taxon>Cerambycidae</taxon>
        <taxon>Lamiinae</taxon>
        <taxon>Acanthocinini</taxon>
        <taxon>Exocentrus</taxon>
    </lineage>
</organism>
<protein>
    <recommendedName>
        <fullName evidence="1">CHK kinase-like domain-containing protein</fullName>
    </recommendedName>
</protein>
<feature type="domain" description="CHK kinase-like" evidence="1">
    <location>
        <begin position="120"/>
        <end position="315"/>
    </location>
</feature>
<sequence>MAEAKVKLTDLQAWIGTVMAEEGVTDYHLDVSGNTTDGDGYLGEVTFVKIKAPNKDIHLVVKSAKASEEFRKKTPIKQAYDRETYMYTKVFPVLEQFRKECLHQFPRCYGACAEDRKEALIMEDLKMSGFEVHDRRRPQNLNHALLVFRNYGKYHAVSLGLRLREPVLFQKLTKDMSDVMAMFMTQMKILPNVTKEFETAVDVLRRSGKGALADKYRDVTTKLKQYLVDNGDADSTQSVILHGDCWNNNMMFKYEDDNKTQPTDMRFIDFQLSKVASPVFDLSYYLYTCADKPVLDQFDFLLQAYHSSLSDALEELGLDCEQVLSYDQLKQHWRKYGTYGLALAPMIVKIELFESEEAVDFAESLKKGQGFKNTVDVKLQEQEVYEARLLDVFQHFAEKFL</sequence>
<dbReference type="EMBL" id="JANEYG010000001">
    <property type="protein sequence ID" value="KAJ8926076.1"/>
    <property type="molecule type" value="Genomic_DNA"/>
</dbReference>
<dbReference type="Pfam" id="PF02958">
    <property type="entry name" value="EcKL"/>
    <property type="match status" value="1"/>
</dbReference>
<proteinExistence type="predicted"/>
<accession>A0AAV8WII8</accession>
<evidence type="ECO:0000259" key="1">
    <source>
        <dbReference type="SMART" id="SM00587"/>
    </source>
</evidence>